<evidence type="ECO:0000256" key="3">
    <source>
        <dbReference type="ARBA" id="ARBA00023163"/>
    </source>
</evidence>
<feature type="domain" description="HTH rpiR-type" evidence="4">
    <location>
        <begin position="2"/>
        <end position="78"/>
    </location>
</feature>
<dbReference type="Gene3D" id="1.10.10.10">
    <property type="entry name" value="Winged helix-like DNA-binding domain superfamily/Winged helix DNA-binding domain"/>
    <property type="match status" value="1"/>
</dbReference>
<evidence type="ECO:0000256" key="1">
    <source>
        <dbReference type="ARBA" id="ARBA00023015"/>
    </source>
</evidence>
<dbReference type="CDD" id="cd05013">
    <property type="entry name" value="SIS_RpiR"/>
    <property type="match status" value="1"/>
</dbReference>
<feature type="domain" description="SIS" evidence="5">
    <location>
        <begin position="125"/>
        <end position="265"/>
    </location>
</feature>
<accession>A0A1S8KME9</accession>
<dbReference type="GO" id="GO:0003677">
    <property type="term" value="F:DNA binding"/>
    <property type="evidence" value="ECO:0007669"/>
    <property type="project" value="UniProtKB-KW"/>
</dbReference>
<reference evidence="6 7" key="1">
    <citation type="submission" date="2017-01" db="EMBL/GenBank/DDBJ databases">
        <title>Complete Genome Sequence of Dolosigranulum pigrum isolated from a Patient with interstitial lung disease.</title>
        <authorList>
            <person name="Mukhopadhyay R."/>
            <person name="Joaquin J."/>
            <person name="Hogue R."/>
            <person name="Fitzgerald S."/>
            <person name="Jospin G."/>
            <person name="Eisen J.A."/>
            <person name="Chaturvedi V."/>
        </authorList>
    </citation>
    <scope>NUCLEOTIDE SEQUENCE [LARGE SCALE GENOMIC DNA]</scope>
    <source>
        <strain evidence="6 7">15S00348</strain>
    </source>
</reference>
<comment type="caution">
    <text evidence="6">The sequence shown here is derived from an EMBL/GenBank/DDBJ whole genome shotgun (WGS) entry which is preliminary data.</text>
</comment>
<sequence length="283" mass="32340">MKIVTIKLKDYYIDATDTEKIIIDYILREPKKTVNLTIHELAEMTYSSSSTIIRLCKKCGYEGYRDFSKQLTYEIAVREDYRQKRQLEINKTDGIDDVINKISQNNILSLEESRKTIDSETVTKSIGIIDQAERIFIFGIGASFLVAKDLHMKLARVNKMAHINEDWHTMLLMSKNVSKNDVVIIISYSGKMTEMITCLQVAKENGATIIAITKEEATEISTKADLNMYVPAKEFSFRSGAMSSRIAQLNIVDILYTSYISKKFDGLREVLEKTYIDKDDVHG</sequence>
<dbReference type="SUPFAM" id="SSF46689">
    <property type="entry name" value="Homeodomain-like"/>
    <property type="match status" value="1"/>
</dbReference>
<dbReference type="GO" id="GO:1901135">
    <property type="term" value="P:carbohydrate derivative metabolic process"/>
    <property type="evidence" value="ECO:0007669"/>
    <property type="project" value="InterPro"/>
</dbReference>
<dbReference type="PROSITE" id="PS51464">
    <property type="entry name" value="SIS"/>
    <property type="match status" value="1"/>
</dbReference>
<organism evidence="6 7">
    <name type="scientific">Dolosigranulum pigrum</name>
    <dbReference type="NCBI Taxonomy" id="29394"/>
    <lineage>
        <taxon>Bacteria</taxon>
        <taxon>Bacillati</taxon>
        <taxon>Bacillota</taxon>
        <taxon>Bacilli</taxon>
        <taxon>Lactobacillales</taxon>
        <taxon>Carnobacteriaceae</taxon>
        <taxon>Dolosigranulum</taxon>
    </lineage>
</organism>
<dbReference type="Gene3D" id="3.40.50.10490">
    <property type="entry name" value="Glucose-6-phosphate isomerase like protein, domain 1"/>
    <property type="match status" value="1"/>
</dbReference>
<gene>
    <name evidence="6" type="ORF">BWX42_02615</name>
</gene>
<dbReference type="Pfam" id="PF01418">
    <property type="entry name" value="HTH_6"/>
    <property type="match status" value="1"/>
</dbReference>
<name>A0A1S8KME9_9LACT</name>
<protein>
    <submittedName>
        <fullName evidence="6">RpiR family transcriptional regulator</fullName>
    </submittedName>
</protein>
<keyword evidence="1" id="KW-0805">Transcription regulation</keyword>
<dbReference type="GO" id="GO:0003700">
    <property type="term" value="F:DNA-binding transcription factor activity"/>
    <property type="evidence" value="ECO:0007669"/>
    <property type="project" value="InterPro"/>
</dbReference>
<dbReference type="EMBL" id="MUYF01000003">
    <property type="protein sequence ID" value="OOL80813.1"/>
    <property type="molecule type" value="Genomic_DNA"/>
</dbReference>
<dbReference type="InterPro" id="IPR036388">
    <property type="entry name" value="WH-like_DNA-bd_sf"/>
</dbReference>
<evidence type="ECO:0000259" key="5">
    <source>
        <dbReference type="PROSITE" id="PS51464"/>
    </source>
</evidence>
<dbReference type="PANTHER" id="PTHR30514:SF1">
    <property type="entry name" value="HTH-TYPE TRANSCRIPTIONAL REGULATOR HEXR-RELATED"/>
    <property type="match status" value="1"/>
</dbReference>
<evidence type="ECO:0000259" key="4">
    <source>
        <dbReference type="PROSITE" id="PS51071"/>
    </source>
</evidence>
<keyword evidence="3" id="KW-0804">Transcription</keyword>
<dbReference type="InterPro" id="IPR035472">
    <property type="entry name" value="RpiR-like_SIS"/>
</dbReference>
<evidence type="ECO:0000256" key="2">
    <source>
        <dbReference type="ARBA" id="ARBA00023125"/>
    </source>
</evidence>
<dbReference type="InterPro" id="IPR000281">
    <property type="entry name" value="HTH_RpiR"/>
</dbReference>
<keyword evidence="2" id="KW-0238">DNA-binding</keyword>
<dbReference type="InterPro" id="IPR046348">
    <property type="entry name" value="SIS_dom_sf"/>
</dbReference>
<dbReference type="PROSITE" id="PS51071">
    <property type="entry name" value="HTH_RPIR"/>
    <property type="match status" value="1"/>
</dbReference>
<evidence type="ECO:0000313" key="6">
    <source>
        <dbReference type="EMBL" id="OOL80813.1"/>
    </source>
</evidence>
<dbReference type="InterPro" id="IPR047640">
    <property type="entry name" value="RpiR-like"/>
</dbReference>
<dbReference type="Proteomes" id="UP000190409">
    <property type="component" value="Unassembled WGS sequence"/>
</dbReference>
<proteinExistence type="predicted"/>
<dbReference type="SUPFAM" id="SSF53697">
    <property type="entry name" value="SIS domain"/>
    <property type="match status" value="1"/>
</dbReference>
<dbReference type="PANTHER" id="PTHR30514">
    <property type="entry name" value="GLUCOKINASE"/>
    <property type="match status" value="1"/>
</dbReference>
<dbReference type="AlphaFoldDB" id="A0A1S8KME9"/>
<dbReference type="InterPro" id="IPR001347">
    <property type="entry name" value="SIS_dom"/>
</dbReference>
<dbReference type="GO" id="GO:0097367">
    <property type="term" value="F:carbohydrate derivative binding"/>
    <property type="evidence" value="ECO:0007669"/>
    <property type="project" value="InterPro"/>
</dbReference>
<dbReference type="Pfam" id="PF01380">
    <property type="entry name" value="SIS"/>
    <property type="match status" value="1"/>
</dbReference>
<dbReference type="InterPro" id="IPR009057">
    <property type="entry name" value="Homeodomain-like_sf"/>
</dbReference>
<evidence type="ECO:0000313" key="7">
    <source>
        <dbReference type="Proteomes" id="UP000190409"/>
    </source>
</evidence>